<evidence type="ECO:0000259" key="1">
    <source>
        <dbReference type="Pfam" id="PF08751"/>
    </source>
</evidence>
<gene>
    <name evidence="2" type="ORF">WM16_13405</name>
</gene>
<dbReference type="RefSeq" id="WP_060234680.1">
    <property type="nucleotide sequence ID" value="NZ_LPLU01000081.1"/>
</dbReference>
<dbReference type="NCBIfam" id="TIGR02686">
    <property type="entry name" value="relax_trwC"/>
    <property type="match status" value="1"/>
</dbReference>
<dbReference type="NCBIfam" id="NF041492">
    <property type="entry name" value="MobF"/>
    <property type="match status" value="1"/>
</dbReference>
<dbReference type="SUPFAM" id="SSF52540">
    <property type="entry name" value="P-loop containing nucleoside triphosphate hydrolases"/>
    <property type="match status" value="2"/>
</dbReference>
<dbReference type="Pfam" id="PF08751">
    <property type="entry name" value="TrwC"/>
    <property type="match status" value="1"/>
</dbReference>
<proteinExistence type="predicted"/>
<name>A0A108CJH3_9BURK</name>
<dbReference type="AlphaFoldDB" id="A0A108CJH3"/>
<dbReference type="InterPro" id="IPR014059">
    <property type="entry name" value="TraI/TrwC_relax"/>
</dbReference>
<dbReference type="SUPFAM" id="SSF55464">
    <property type="entry name" value="Origin of replication-binding domain, RBD-like"/>
    <property type="match status" value="1"/>
</dbReference>
<dbReference type="Pfam" id="PF13604">
    <property type="entry name" value="AAA_30"/>
    <property type="match status" value="1"/>
</dbReference>
<dbReference type="Gene3D" id="3.40.50.300">
    <property type="entry name" value="P-loop containing nucleotide triphosphate hydrolases"/>
    <property type="match status" value="2"/>
</dbReference>
<feature type="domain" description="TrwC relaxase" evidence="1">
    <location>
        <begin position="10"/>
        <end position="291"/>
    </location>
</feature>
<dbReference type="EMBL" id="LPLU01000081">
    <property type="protein sequence ID" value="KWK75893.1"/>
    <property type="molecule type" value="Genomic_DNA"/>
</dbReference>
<accession>A0A108CJH3</accession>
<dbReference type="Proteomes" id="UP000065504">
    <property type="component" value="Unassembled WGS sequence"/>
</dbReference>
<organism evidence="2 3">
    <name type="scientific">Burkholderia ubonensis</name>
    <dbReference type="NCBI Taxonomy" id="101571"/>
    <lineage>
        <taxon>Bacteria</taxon>
        <taxon>Pseudomonadati</taxon>
        <taxon>Pseudomonadota</taxon>
        <taxon>Betaproteobacteria</taxon>
        <taxon>Burkholderiales</taxon>
        <taxon>Burkholderiaceae</taxon>
        <taxon>Burkholderia</taxon>
        <taxon>Burkholderia cepacia complex</taxon>
    </lineage>
</organism>
<dbReference type="InterPro" id="IPR014862">
    <property type="entry name" value="TrwC"/>
</dbReference>
<evidence type="ECO:0000313" key="3">
    <source>
        <dbReference type="Proteomes" id="UP000065504"/>
    </source>
</evidence>
<comment type="caution">
    <text evidence="2">The sequence shown here is derived from an EMBL/GenBank/DDBJ whole genome shotgun (WGS) entry which is preliminary data.</text>
</comment>
<protein>
    <submittedName>
        <fullName evidence="2">AAA family ATPase</fullName>
    </submittedName>
</protein>
<sequence length="941" mass="104761">MLSLHNVGSAAQAQTYFAKDNYYTQDENAEHSAWFGKGAATLGLSGKVTPAQFMNLLEGRVRDQQLGKWVTDEKTGERRQEHQPGIDLTFSAPKSVSLLAEVAGDKDVRAAHERAAEVALTYIEEQVIRTRAAKDGVTSLEYTGNMVAALFRHNTSRDLDPQTHTHAVLINATQREDGQWRSIDNREIYQIQKLAGAIYNAELAGGLQQLGYRLTNPDKKGNFEIQGISREQIEHFSQRRAAIKDALEKQNTSLDVASAADKEHAALATRARKRDVDHRELLASWNGRAKENGIDLDGLRAAAAKRKEDGIDIPQRLTGREAMAFAAAHLIEREVAVDKIDLVKTAIEHGTGRVGAQEVLSAFDDLEKKGDLIALPDDKYTTRKMFQSERWAIDFVRQQKDRAPIVLDAASVTERIAASEKQQPFPYATGQKDAIVLALTSPDRFVAVQGLAGTGKTTMLRTLNDIAVMEGYIVRGMAPTGAAAKIMVKETGIAADTVAMFQIKERQLQKDIEFAMQFAPDFVRRPELWVVDESSFLAQRQLAQIHHLAEKANAKVVYLGDKLQLQGVEAGKPFELAQDHGIATAHMTEINRQKTPHMLKAVDIITGRNLLKAGERLTDIELKRNLQSFDYLARQGKVAETEDVLGDAKNRYFAMSPEERAASIVITPLNKDRVSLNDDIRAEMWARRELKGRESALEILVSKGWTRAMIKEAQYYTPGDVVRFNRDYQQIDASKGDYARVLGVDHELGVVTIEKRDGTRLDWEPAKHNKVEVYDREQRQLAVGDVIRLTRNDDTFKNGETAKVIGLEGGFAVLEVSDKAVTTQHNVNLKTSQHWDHAYTSTVHAAQGASKAQVIFAIHIPRGDPDAPQTPEKMLVGFAKVFGDRSYYVGVTRASHDIAIVTNDVGLTRQAITQRQDKTTSIDGKLDGERAEEIRRKEIEI</sequence>
<dbReference type="Gene3D" id="2.30.30.940">
    <property type="match status" value="1"/>
</dbReference>
<evidence type="ECO:0000313" key="2">
    <source>
        <dbReference type="EMBL" id="KWK75893.1"/>
    </source>
</evidence>
<dbReference type="InterPro" id="IPR027417">
    <property type="entry name" value="P-loop_NTPase"/>
</dbReference>
<reference evidence="2 3" key="1">
    <citation type="submission" date="2015-11" db="EMBL/GenBank/DDBJ databases">
        <title>Expanding the genomic diversity of Burkholderia species for the development of highly accurate diagnostics.</title>
        <authorList>
            <person name="Sahl J."/>
            <person name="Keim P."/>
            <person name="Wagner D."/>
        </authorList>
    </citation>
    <scope>NUCLEOTIDE SEQUENCE [LARGE SCALE GENOMIC DNA]</scope>
    <source>
        <strain evidence="2 3">MSMB782WGS</strain>
    </source>
</reference>